<evidence type="ECO:0000313" key="8">
    <source>
        <dbReference type="Proteomes" id="UP000520770"/>
    </source>
</evidence>
<keyword evidence="9" id="KW-1185">Reference proteome</keyword>
<comment type="caution">
    <text evidence="6">The sequence shown here is derived from an EMBL/GenBank/DDBJ whole genome shotgun (WGS) entry which is preliminary data.</text>
</comment>
<dbReference type="InterPro" id="IPR014710">
    <property type="entry name" value="RmlC-like_jellyroll"/>
</dbReference>
<dbReference type="InterPro" id="IPR003313">
    <property type="entry name" value="AraC-bd"/>
</dbReference>
<gene>
    <name evidence="6" type="ORF">GGE31_005230</name>
    <name evidence="5" type="ORF">GGE33_005273</name>
    <name evidence="7" type="ORF">GGE35_005154</name>
</gene>
<dbReference type="EMBL" id="JACIHM010000013">
    <property type="protein sequence ID" value="MBB4449300.1"/>
    <property type="molecule type" value="Genomic_DNA"/>
</dbReference>
<dbReference type="RefSeq" id="WP_183686487.1">
    <property type="nucleotide sequence ID" value="NZ_JACIGW010000012.1"/>
</dbReference>
<sequence length="292" mass="33126">MPRVPTYALYGETDTGDPGFWLHHETIHARSSQHDWEIQPHRHTAYFQILHIAAGGGDVLFNEETLSLKPGTVITIPPGTSHGFRFSKTVVGSVITILSSHLDHGPGERSLFGQWLAHPQKIAPEPQVPDAEEAVRILGRITAEFEGRNRGRNEILRAYVSVLLHLLFRIGCDQRTWDGSSEDTRVDALMNLIDQHFRTHRALSFYAGRIGVSPTHLNRLVHAWHGCSAHELIERKIIEEAKRQLIFSMTSIQQISYGLGFQDAAYFSRFFARCTGKAPKDWRSLERARIDY</sequence>
<evidence type="ECO:0000256" key="1">
    <source>
        <dbReference type="ARBA" id="ARBA00023015"/>
    </source>
</evidence>
<protein>
    <submittedName>
        <fullName evidence="6">AraC family transcriptional activator of pobA</fullName>
    </submittedName>
</protein>
<dbReference type="EMBL" id="JACIGW010000012">
    <property type="protein sequence ID" value="MBB4351491.1"/>
    <property type="molecule type" value="Genomic_DNA"/>
</dbReference>
<evidence type="ECO:0000256" key="3">
    <source>
        <dbReference type="ARBA" id="ARBA00023163"/>
    </source>
</evidence>
<dbReference type="InterPro" id="IPR047264">
    <property type="entry name" value="Cupin_HpaA-like_N"/>
</dbReference>
<dbReference type="Pfam" id="PF12833">
    <property type="entry name" value="HTH_18"/>
    <property type="match status" value="1"/>
</dbReference>
<evidence type="ECO:0000313" key="5">
    <source>
        <dbReference type="EMBL" id="MBB4351491.1"/>
    </source>
</evidence>
<name>A0A7W6XE41_9HYPH</name>
<keyword evidence="1" id="KW-0805">Transcription regulation</keyword>
<feature type="domain" description="HTH araC/xylS-type" evidence="4">
    <location>
        <begin position="187"/>
        <end position="285"/>
    </location>
</feature>
<dbReference type="Gene3D" id="2.60.120.10">
    <property type="entry name" value="Jelly Rolls"/>
    <property type="match status" value="1"/>
</dbReference>
<dbReference type="SUPFAM" id="SSF51215">
    <property type="entry name" value="Regulatory protein AraC"/>
    <property type="match status" value="1"/>
</dbReference>
<evidence type="ECO:0000313" key="6">
    <source>
        <dbReference type="EMBL" id="MBB4414684.1"/>
    </source>
</evidence>
<dbReference type="Proteomes" id="UP000576087">
    <property type="component" value="Unassembled WGS sequence"/>
</dbReference>
<accession>A0A7W6XE41</accession>
<dbReference type="PROSITE" id="PS01124">
    <property type="entry name" value="HTH_ARAC_FAMILY_2"/>
    <property type="match status" value="1"/>
</dbReference>
<dbReference type="Proteomes" id="UP000524535">
    <property type="component" value="Unassembled WGS sequence"/>
</dbReference>
<organism evidence="6 9">
    <name type="scientific">Aliirhizobium cellulosilyticum</name>
    <dbReference type="NCBI Taxonomy" id="393664"/>
    <lineage>
        <taxon>Bacteria</taxon>
        <taxon>Pseudomonadati</taxon>
        <taxon>Pseudomonadota</taxon>
        <taxon>Alphaproteobacteria</taxon>
        <taxon>Hyphomicrobiales</taxon>
        <taxon>Rhizobiaceae</taxon>
        <taxon>Aliirhizobium</taxon>
    </lineage>
</organism>
<evidence type="ECO:0000313" key="9">
    <source>
        <dbReference type="Proteomes" id="UP000524535"/>
    </source>
</evidence>
<reference evidence="8 9" key="1">
    <citation type="submission" date="2020-08" db="EMBL/GenBank/DDBJ databases">
        <title>Genomic Encyclopedia of Type Strains, Phase IV (KMG-V): Genome sequencing to study the core and pangenomes of soil and plant-associated prokaryotes.</title>
        <authorList>
            <person name="Whitman W."/>
        </authorList>
    </citation>
    <scope>NUCLEOTIDE SEQUENCE [LARGE SCALE GENOMIC DNA]</scope>
    <source>
        <strain evidence="6 9">SEMIA 444</strain>
        <strain evidence="5 8">SEMIA 448</strain>
        <strain evidence="7 10">SEMIA 452</strain>
    </source>
</reference>
<dbReference type="CDD" id="cd06999">
    <property type="entry name" value="cupin_HpaA-like_N"/>
    <property type="match status" value="1"/>
</dbReference>
<dbReference type="InterPro" id="IPR018060">
    <property type="entry name" value="HTH_AraC"/>
</dbReference>
<dbReference type="EMBL" id="JACIGY010000013">
    <property type="protein sequence ID" value="MBB4414684.1"/>
    <property type="molecule type" value="Genomic_DNA"/>
</dbReference>
<dbReference type="SMART" id="SM00342">
    <property type="entry name" value="HTH_ARAC"/>
    <property type="match status" value="1"/>
</dbReference>
<dbReference type="Gene3D" id="1.10.10.60">
    <property type="entry name" value="Homeodomain-like"/>
    <property type="match status" value="1"/>
</dbReference>
<evidence type="ECO:0000313" key="10">
    <source>
        <dbReference type="Proteomes" id="UP000576087"/>
    </source>
</evidence>
<dbReference type="Pfam" id="PF02311">
    <property type="entry name" value="AraC_binding"/>
    <property type="match status" value="1"/>
</dbReference>
<evidence type="ECO:0000259" key="4">
    <source>
        <dbReference type="PROSITE" id="PS01124"/>
    </source>
</evidence>
<evidence type="ECO:0000313" key="7">
    <source>
        <dbReference type="EMBL" id="MBB4449300.1"/>
    </source>
</evidence>
<dbReference type="InterPro" id="IPR037923">
    <property type="entry name" value="HTH-like"/>
</dbReference>
<dbReference type="InterPro" id="IPR009057">
    <property type="entry name" value="Homeodomain-like_sf"/>
</dbReference>
<keyword evidence="3" id="KW-0804">Transcription</keyword>
<dbReference type="AlphaFoldDB" id="A0A7W6XE41"/>
<evidence type="ECO:0000256" key="2">
    <source>
        <dbReference type="ARBA" id="ARBA00023125"/>
    </source>
</evidence>
<dbReference type="GO" id="GO:0003700">
    <property type="term" value="F:DNA-binding transcription factor activity"/>
    <property type="evidence" value="ECO:0007669"/>
    <property type="project" value="InterPro"/>
</dbReference>
<dbReference type="Proteomes" id="UP000520770">
    <property type="component" value="Unassembled WGS sequence"/>
</dbReference>
<dbReference type="GO" id="GO:0043565">
    <property type="term" value="F:sequence-specific DNA binding"/>
    <property type="evidence" value="ECO:0007669"/>
    <property type="project" value="InterPro"/>
</dbReference>
<dbReference type="PANTHER" id="PTHR43280">
    <property type="entry name" value="ARAC-FAMILY TRANSCRIPTIONAL REGULATOR"/>
    <property type="match status" value="1"/>
</dbReference>
<keyword evidence="2" id="KW-0238">DNA-binding</keyword>
<dbReference type="PANTHER" id="PTHR43280:SF32">
    <property type="entry name" value="TRANSCRIPTIONAL REGULATORY PROTEIN"/>
    <property type="match status" value="1"/>
</dbReference>
<dbReference type="SUPFAM" id="SSF46689">
    <property type="entry name" value="Homeodomain-like"/>
    <property type="match status" value="1"/>
</dbReference>
<proteinExistence type="predicted"/>